<gene>
    <name evidence="2" type="ORF">GQF02_04660</name>
</gene>
<dbReference type="RefSeq" id="WP_160795198.1">
    <property type="nucleotide sequence ID" value="NZ_WSSB01000003.1"/>
</dbReference>
<keyword evidence="3" id="KW-1185">Reference proteome</keyword>
<dbReference type="EMBL" id="WSSB01000003">
    <property type="protein sequence ID" value="MXR36264.1"/>
    <property type="molecule type" value="Genomic_DNA"/>
</dbReference>
<accession>A0A845BLW5</accession>
<comment type="caution">
    <text evidence="2">The sequence shown here is derived from an EMBL/GenBank/DDBJ whole genome shotgun (WGS) entry which is preliminary data.</text>
</comment>
<dbReference type="NCBIfam" id="NF047641">
    <property type="entry name" value="FFLEE_fam"/>
    <property type="match status" value="1"/>
</dbReference>
<dbReference type="InterPro" id="IPR058063">
    <property type="entry name" value="FFLEE_fam"/>
</dbReference>
<sequence length="242" mass="27165">MSEHSLDSQHEDDKAFWLAQLDSKLTLARSLREAARSRPQYAQARLALRAWQSERLARTYADLLDSERYAPAASFFLQELYGTHDATERDNEVERIMPTLEKLLPASGLRVLAHALEMDALSETLDNAMLAQLGNDTALDATRYARAYRDCNNPAERVRQIWLMSEIGHTLDHLTQKPLLGLSLQMMAGPARLAGLADLHRFLSRGYQSFRHMQGAAEFLATIAARETALMETLFFGGSDGL</sequence>
<dbReference type="AlphaFoldDB" id="A0A845BLW5"/>
<proteinExistence type="predicted"/>
<dbReference type="InterPro" id="IPR058511">
    <property type="entry name" value="DUF8198"/>
</dbReference>
<reference evidence="2 3" key="1">
    <citation type="submission" date="2019-12" db="EMBL/GenBank/DDBJ databases">
        <title>Neisseriaceae gen. nov. sp. Genome sequencing and assembly.</title>
        <authorList>
            <person name="Liu Z."/>
            <person name="Li A."/>
        </authorList>
    </citation>
    <scope>NUCLEOTIDE SEQUENCE [LARGE SCALE GENOMIC DNA]</scope>
    <source>
        <strain evidence="2 3">B2N2-7</strain>
    </source>
</reference>
<name>A0A845BLW5_9NEIS</name>
<protein>
    <recommendedName>
        <fullName evidence="1">DUF8198 domain-containing protein</fullName>
    </recommendedName>
</protein>
<evidence type="ECO:0000313" key="2">
    <source>
        <dbReference type="EMBL" id="MXR36264.1"/>
    </source>
</evidence>
<dbReference type="Pfam" id="PF26621">
    <property type="entry name" value="DUF8198"/>
    <property type="match status" value="1"/>
</dbReference>
<organism evidence="2 3">
    <name type="scientific">Craterilacuibacter sinensis</name>
    <dbReference type="NCBI Taxonomy" id="2686017"/>
    <lineage>
        <taxon>Bacteria</taxon>
        <taxon>Pseudomonadati</taxon>
        <taxon>Pseudomonadota</taxon>
        <taxon>Betaproteobacteria</taxon>
        <taxon>Neisseriales</taxon>
        <taxon>Neisseriaceae</taxon>
        <taxon>Craterilacuibacter</taxon>
    </lineage>
</organism>
<feature type="domain" description="DUF8198" evidence="1">
    <location>
        <begin position="33"/>
        <end position="238"/>
    </location>
</feature>
<evidence type="ECO:0000259" key="1">
    <source>
        <dbReference type="Pfam" id="PF26621"/>
    </source>
</evidence>
<evidence type="ECO:0000313" key="3">
    <source>
        <dbReference type="Proteomes" id="UP000467214"/>
    </source>
</evidence>
<dbReference type="Proteomes" id="UP000467214">
    <property type="component" value="Unassembled WGS sequence"/>
</dbReference>